<dbReference type="InterPro" id="IPR018973">
    <property type="entry name" value="MZB"/>
</dbReference>
<dbReference type="PATRIC" id="fig|1079.6.peg.1233"/>
<feature type="domain" description="Helicase C-terminal" evidence="5">
    <location>
        <begin position="1026"/>
        <end position="1197"/>
    </location>
</feature>
<keyword evidence="8" id="KW-1185">Reference proteome</keyword>
<dbReference type="Pfam" id="PF00271">
    <property type="entry name" value="Helicase_C"/>
    <property type="match status" value="1"/>
</dbReference>
<dbReference type="Proteomes" id="UP000065734">
    <property type="component" value="Chromosome I"/>
</dbReference>
<evidence type="ECO:0000313" key="7">
    <source>
        <dbReference type="EMBL" id="CUU41638.1"/>
    </source>
</evidence>
<proteinExistence type="predicted"/>
<accession>A0A0H5BG09</accession>
<keyword evidence="1" id="KW-0547">Nucleotide-binding</keyword>
<dbReference type="SMART" id="SM00487">
    <property type="entry name" value="DEXDc"/>
    <property type="match status" value="1"/>
</dbReference>
<dbReference type="STRING" id="1079.BVIR_1188"/>
<dbReference type="Pfam" id="PF09369">
    <property type="entry name" value="MZB"/>
    <property type="match status" value="1"/>
</dbReference>
<keyword evidence="7" id="KW-0347">Helicase</keyword>
<dbReference type="GO" id="GO:0036297">
    <property type="term" value="P:interstrand cross-link repair"/>
    <property type="evidence" value="ECO:0007669"/>
    <property type="project" value="TreeGrafter"/>
</dbReference>
<reference evidence="6" key="1">
    <citation type="journal article" date="2015" name="Genome Announc.">
        <title>Complete Genome Sequence of the Bacteriochlorophyll b-Producing Photosynthetic Bacterium Blastochloris viridis.</title>
        <authorList>
            <person name="Tsukatani Y."/>
            <person name="Hirose Y."/>
            <person name="Harada J."/>
            <person name="Misawa N."/>
            <person name="Mori K."/>
            <person name="Inoue K."/>
            <person name="Tamiaki H."/>
        </authorList>
    </citation>
    <scope>NUCLEOTIDE SEQUENCE [LARGE SCALE GENOMIC DNA]</scope>
    <source>
        <strain evidence="6">DSM 133</strain>
    </source>
</reference>
<dbReference type="PROSITE" id="PS51194">
    <property type="entry name" value="HELICASE_CTER"/>
    <property type="match status" value="1"/>
</dbReference>
<dbReference type="SUPFAM" id="SSF52540">
    <property type="entry name" value="P-loop containing nucleoside triphosphate hydrolases"/>
    <property type="match status" value="2"/>
</dbReference>
<dbReference type="OrthoDB" id="9815222at2"/>
<dbReference type="KEGG" id="bvr:BVIR_1188"/>
<dbReference type="GO" id="GO:0006289">
    <property type="term" value="P:nucleotide-excision repair"/>
    <property type="evidence" value="ECO:0007669"/>
    <property type="project" value="TreeGrafter"/>
</dbReference>
<dbReference type="RefSeq" id="WP_055036835.1">
    <property type="nucleotide sequence ID" value="NZ_AP014854.2"/>
</dbReference>
<evidence type="ECO:0000259" key="4">
    <source>
        <dbReference type="PROSITE" id="PS51192"/>
    </source>
</evidence>
<dbReference type="InterPro" id="IPR011545">
    <property type="entry name" value="DEAD/DEAH_box_helicase_dom"/>
</dbReference>
<feature type="compositionally biased region" description="Acidic residues" evidence="3">
    <location>
        <begin position="1307"/>
        <end position="1321"/>
    </location>
</feature>
<dbReference type="SMART" id="SM00490">
    <property type="entry name" value="HELICc"/>
    <property type="match status" value="1"/>
</dbReference>
<organism evidence="7 8">
    <name type="scientific">Blastochloris viridis</name>
    <name type="common">Rhodopseudomonas viridis</name>
    <dbReference type="NCBI Taxonomy" id="1079"/>
    <lineage>
        <taxon>Bacteria</taxon>
        <taxon>Pseudomonadati</taxon>
        <taxon>Pseudomonadota</taxon>
        <taxon>Alphaproteobacteria</taxon>
        <taxon>Hyphomicrobiales</taxon>
        <taxon>Blastochloridaceae</taxon>
        <taxon>Blastochloris</taxon>
    </lineage>
</organism>
<dbReference type="GO" id="GO:0043138">
    <property type="term" value="F:3'-5' DNA helicase activity"/>
    <property type="evidence" value="ECO:0007669"/>
    <property type="project" value="TreeGrafter"/>
</dbReference>
<dbReference type="PROSITE" id="PS51192">
    <property type="entry name" value="HELICASE_ATP_BIND_1"/>
    <property type="match status" value="1"/>
</dbReference>
<sequence length="1854" mass="205805">MSATTIQQTIDELRQTLTEYLEATYHIGHPAMVAQRNRLLKELGGIYQNPYIESTPRYVTDERYEDMTALPTAVRGTLVALSGSQDGKAILFNPPYKHQAQSLKESLANKKNLMIMTGTGSGKTESFLLPILGKLAIEARGNPTGFRDHSAVRAIVLYPMNALVNDQLGRLRLLFGNPRVVSMFKQWTGRPARFARYTSRTPYAGVRTPNKDSNRLGSIGDFFSEIENAAARYAAGRPRIPEEDEKASALRDKLAKKGKWPAKENIASWFGTPGSQWRDRDGRYKRAVVQPDDAELLTRHEVQENPPDLLITNYSMLEYMMMRPIERPIFDKTREWLQAFPEERILVVLDEAHLYRGAQGAEVGLLLRRLRERFNIGPERFQVICATASFSAENKEAAGTFGAQLSGVPADTFVPITGTLRMRSPATRGSDLDVAVLKDIDLAKFYSPDPADQMSAAEPFLRFRGVKPEGDVSAALLAALDSYAPLNLLINETMKAALPVKELSALVFGTPDEEASARAVSSLLAFGSRARRAPDEPSLLPCRVHSFFRGLPGLWVCMDSDCAALPANERGGPAGKLYGQPQERCSCGAPVLEYFTCRYCGTSYARAYTNDLANPRFVWANSGERLQTGGGMFETLKHLDLLLEEPSRPDRGRPAIYDLRSGRLDPDQPGDRTRTVYLRPEGDIALDEEEEARAQPGEFAPCGCCGRLFMFGQSSVQDHQTKGDQPFQALLSTQIRVQPPGPQPATEFAPLRGRKVLIFSDSRQMAARLAPTLQSYSLRDSIRALLPVGYRMLSQDQQFTSVLTLNHAFLAVVIAGHRFGVRIRPELDQSESMPTIDGVPPGQAPSGTKLFDLMSARCPANLMRAIVNVIRDTGLALEPLAVASLRESPQLTARIAGLPPLSGLAETEPEKLAVARAWIRAWARGPGIWFSDMPPEWWTNEVRTHKGEFKPMETVLVSKEAKRVFKKDWLSRLLQAFTERLSDGGTRLLASKLALELGGSWVRCTTCKSVHRPIPNVTTCLDCRAPTIQMFDPVSDPVFVARRGFYRGPVAAALEQSEPNFISLIAAEHTAQLNAAQPEDVFSQAERHEVRFQDINLAWRDTDEREPAIDVLSSTTTMEVGIDIGELSGVALRNMPPGRANYQQRAGRAGRRGTAVATVVAFGSSDSHDDHYFVAPDEMIRGPVVDPRLTLENRDIACRHLRAYLLQRYHEARIPGVDPQADPNLFSVLGRVRDFRSGTGVLNREDFRHWLTDNSDELKVSADRWLPIELSATDRADLIETMISDVTKAVDDAIGFVQSDGATAAEENGDSENAEEEESEKDESAMQEVVEAADETGEYDEETEFVDPSADKLLDRLLYWGVLPRYAFPTDVAPFYVFNPALSTPFRPKMEFAPSQGLNIALSQYAPNKQIWIKGKQYTSKAIYSPYRKERKDAWGRRKLYFECSRCGHARTEEYSDERRNAVIQCEACRSPATFGPAKPWFRPPGFAHPIDKPPVTTPDAPNETAYATRAKLVMPTPAPDTGWIQAGPRIRAFPTRKHLLVSNSGPDGDGYNYCVLCGRIETAVDPEVILQQPHSRPYPSDEDGPCPGRVSPRVVLGTDFRTDIALFSLPIDDPFCVFPGNDETASALRTVCEALAKAACRLLEIESGEILAEYRPALTDAGAIGREAEIFVYDTLAGGAGFSPQLAARGEKLFTEALDILESCPAECDASCYRCLRNFRNKIEHRLLDRKLGQQLLRHAMYGGYQPYPPDRMQSSNDILADDLARQFPNFRVEKNAPRRVGNTDLTVDIVMTNARGAETWIALSSPVAPDVAATAELRELAEEQVQPIVYVDDLLVRRNLPAAVEIVRQMLQ</sequence>
<name>A0A0H5BG09_BLAVI</name>
<protein>
    <submittedName>
        <fullName evidence="6 7">Helicase</fullName>
    </submittedName>
</protein>
<keyword evidence="7" id="KW-0378">Hydrolase</keyword>
<reference evidence="8" key="3">
    <citation type="journal article" date="2016" name="Genome Announc.">
        <title>Revised genome sequence of the purple photosynthetic bacterium Blastochloris viridis.</title>
        <authorList>
            <person name="Liu L.N."/>
            <person name="Faulkner M."/>
            <person name="Liu X."/>
            <person name="Huang F."/>
            <person name="Darby A.C."/>
            <person name="Hall N."/>
        </authorList>
    </citation>
    <scope>NUCLEOTIDE SEQUENCE [LARGE SCALE GENOMIC DNA]</scope>
    <source>
        <strain evidence="8">ATCC 19567 / DSM 133 / F</strain>
    </source>
</reference>
<dbReference type="EMBL" id="LN907867">
    <property type="protein sequence ID" value="CUU41638.1"/>
    <property type="molecule type" value="Genomic_DNA"/>
</dbReference>
<feature type="domain" description="Helicase ATP-binding" evidence="4">
    <location>
        <begin position="104"/>
        <end position="408"/>
    </location>
</feature>
<dbReference type="Pfam" id="PF00270">
    <property type="entry name" value="DEAD"/>
    <property type="match status" value="1"/>
</dbReference>
<dbReference type="GO" id="GO:0005524">
    <property type="term" value="F:ATP binding"/>
    <property type="evidence" value="ECO:0007669"/>
    <property type="project" value="UniProtKB-KW"/>
</dbReference>
<keyword evidence="2" id="KW-0067">ATP-binding</keyword>
<dbReference type="InterPro" id="IPR014001">
    <property type="entry name" value="Helicase_ATP-bd"/>
</dbReference>
<evidence type="ECO:0000313" key="6">
    <source>
        <dbReference type="EMBL" id="BAS01161.1"/>
    </source>
</evidence>
<feature type="region of interest" description="Disordered" evidence="3">
    <location>
        <begin position="1301"/>
        <end position="1341"/>
    </location>
</feature>
<dbReference type="PANTHER" id="PTHR47957">
    <property type="entry name" value="ATP-DEPENDENT HELICASE HRQ1"/>
    <property type="match status" value="1"/>
</dbReference>
<dbReference type="PANTHER" id="PTHR47957:SF3">
    <property type="entry name" value="ATP-DEPENDENT HELICASE HRQ1"/>
    <property type="match status" value="1"/>
</dbReference>
<evidence type="ECO:0000259" key="5">
    <source>
        <dbReference type="PROSITE" id="PS51194"/>
    </source>
</evidence>
<gene>
    <name evidence="6" type="ORF">BV133_3567</name>
    <name evidence="7" type="ORF">BVIRIDIS_06310</name>
</gene>
<reference evidence="7" key="2">
    <citation type="submission" date="2015-11" db="EMBL/GenBank/DDBJ databases">
        <authorList>
            <person name="Zhang Y."/>
            <person name="Guo Z."/>
        </authorList>
    </citation>
    <scope>NUCLEOTIDE SEQUENCE</scope>
    <source>
        <strain evidence="7">1</strain>
    </source>
</reference>
<dbReference type="EMBL" id="AP014854">
    <property type="protein sequence ID" value="BAS01161.1"/>
    <property type="molecule type" value="Genomic_DNA"/>
</dbReference>
<dbReference type="InterPro" id="IPR001650">
    <property type="entry name" value="Helicase_C-like"/>
</dbReference>
<evidence type="ECO:0000313" key="8">
    <source>
        <dbReference type="Proteomes" id="UP000065734"/>
    </source>
</evidence>
<dbReference type="GO" id="GO:0003676">
    <property type="term" value="F:nucleic acid binding"/>
    <property type="evidence" value="ECO:0007669"/>
    <property type="project" value="InterPro"/>
</dbReference>
<dbReference type="InterPro" id="IPR027417">
    <property type="entry name" value="P-loop_NTPase"/>
</dbReference>
<feature type="compositionally biased region" description="Acidic residues" evidence="3">
    <location>
        <begin position="1331"/>
        <end position="1341"/>
    </location>
</feature>
<evidence type="ECO:0000256" key="1">
    <source>
        <dbReference type="ARBA" id="ARBA00022741"/>
    </source>
</evidence>
<dbReference type="Gene3D" id="3.40.50.300">
    <property type="entry name" value="P-loop containing nucleotide triphosphate hydrolases"/>
    <property type="match status" value="3"/>
</dbReference>
<evidence type="ECO:0000256" key="2">
    <source>
        <dbReference type="ARBA" id="ARBA00022840"/>
    </source>
</evidence>
<evidence type="ECO:0000256" key="3">
    <source>
        <dbReference type="SAM" id="MobiDB-lite"/>
    </source>
</evidence>